<keyword evidence="8 15" id="KW-0547">Nucleotide-binding</keyword>
<evidence type="ECO:0000256" key="15">
    <source>
        <dbReference type="PIRNR" id="PIRNR004491"/>
    </source>
</evidence>
<evidence type="ECO:0000256" key="10">
    <source>
        <dbReference type="ARBA" id="ARBA00022827"/>
    </source>
</evidence>
<comment type="function">
    <text evidence="1">Catalyzes the phosphorylation of riboflavin to FMN followed by the adenylation of FMN to FAD.</text>
</comment>
<evidence type="ECO:0000256" key="2">
    <source>
        <dbReference type="ARBA" id="ARBA00004726"/>
    </source>
</evidence>
<dbReference type="PANTHER" id="PTHR22749:SF6">
    <property type="entry name" value="RIBOFLAVIN KINASE"/>
    <property type="match status" value="1"/>
</dbReference>
<dbReference type="OrthoDB" id="9803667at2"/>
<evidence type="ECO:0000256" key="1">
    <source>
        <dbReference type="ARBA" id="ARBA00002121"/>
    </source>
</evidence>
<comment type="catalytic activity">
    <reaction evidence="13 15">
        <text>riboflavin + ATP = FMN + ADP + H(+)</text>
        <dbReference type="Rhea" id="RHEA:14357"/>
        <dbReference type="ChEBI" id="CHEBI:15378"/>
        <dbReference type="ChEBI" id="CHEBI:30616"/>
        <dbReference type="ChEBI" id="CHEBI:57986"/>
        <dbReference type="ChEBI" id="CHEBI:58210"/>
        <dbReference type="ChEBI" id="CHEBI:456216"/>
        <dbReference type="EC" id="2.7.1.26"/>
    </reaction>
</comment>
<organism evidence="17 18">
    <name type="scientific">Gulosibacter macacae</name>
    <dbReference type="NCBI Taxonomy" id="2488791"/>
    <lineage>
        <taxon>Bacteria</taxon>
        <taxon>Bacillati</taxon>
        <taxon>Actinomycetota</taxon>
        <taxon>Actinomycetes</taxon>
        <taxon>Micrococcales</taxon>
        <taxon>Microbacteriaceae</taxon>
        <taxon>Gulosibacter</taxon>
    </lineage>
</organism>
<dbReference type="GO" id="GO:0006747">
    <property type="term" value="P:FAD biosynthetic process"/>
    <property type="evidence" value="ECO:0007669"/>
    <property type="project" value="UniProtKB-UniRule"/>
</dbReference>
<evidence type="ECO:0000313" key="18">
    <source>
        <dbReference type="Proteomes" id="UP000274391"/>
    </source>
</evidence>
<dbReference type="SUPFAM" id="SSF82114">
    <property type="entry name" value="Riboflavin kinase-like"/>
    <property type="match status" value="1"/>
</dbReference>
<evidence type="ECO:0000256" key="9">
    <source>
        <dbReference type="ARBA" id="ARBA00022777"/>
    </source>
</evidence>
<dbReference type="Gene3D" id="3.40.50.620">
    <property type="entry name" value="HUPs"/>
    <property type="match status" value="1"/>
</dbReference>
<sequence length="310" mass="33564">MIVVRDPADFPAQLRPSAITIGKFDGLHRGHAALIDELHAQAESRGLSTVVVTFDRHPAAVFAPERAPYPIVSLGQKIDLLADHAVDATVVLEFNEELSQRSALEFVRDILVAQLGVQLLIVGSDFRFGHRGSGDVDFLREHAEEFGYDVIVPVDALGEDGRRASSTWLREALDAGDVGTVSELLGRDHSLTGVVGHGAKRGRELGFPTANLDADSVEGFIPGDGVYAGWFTVDGEQYPAAISVGNNPTFDGVPQRQVEAHLIGVALDLYDKRVEVSFVKRIRGMEKFSSIDELVERIACDVDEAAAALR</sequence>
<dbReference type="Pfam" id="PF01687">
    <property type="entry name" value="Flavokinase"/>
    <property type="match status" value="1"/>
</dbReference>
<dbReference type="CDD" id="cd02064">
    <property type="entry name" value="FAD_synthetase_N"/>
    <property type="match status" value="1"/>
</dbReference>
<dbReference type="InterPro" id="IPR023465">
    <property type="entry name" value="Riboflavin_kinase_dom_sf"/>
</dbReference>
<keyword evidence="6 15" id="KW-0808">Transferase</keyword>
<dbReference type="InterPro" id="IPR015865">
    <property type="entry name" value="Riboflavin_kinase_bac/euk"/>
</dbReference>
<dbReference type="GO" id="GO:0009231">
    <property type="term" value="P:riboflavin biosynthetic process"/>
    <property type="evidence" value="ECO:0007669"/>
    <property type="project" value="InterPro"/>
</dbReference>
<dbReference type="GO" id="GO:0008531">
    <property type="term" value="F:riboflavin kinase activity"/>
    <property type="evidence" value="ECO:0007669"/>
    <property type="project" value="UniProtKB-UniRule"/>
</dbReference>
<evidence type="ECO:0000259" key="16">
    <source>
        <dbReference type="SMART" id="SM00904"/>
    </source>
</evidence>
<dbReference type="NCBIfam" id="NF004160">
    <property type="entry name" value="PRK05627.1-3"/>
    <property type="match status" value="1"/>
</dbReference>
<dbReference type="SUPFAM" id="SSF52374">
    <property type="entry name" value="Nucleotidylyl transferase"/>
    <property type="match status" value="1"/>
</dbReference>
<dbReference type="AlphaFoldDB" id="A0A3P3W513"/>
<protein>
    <recommendedName>
        <fullName evidence="15">Riboflavin biosynthesis protein</fullName>
    </recommendedName>
    <domain>
        <recommendedName>
            <fullName evidence="15">Riboflavin kinase</fullName>
            <ecNumber evidence="15">2.7.1.26</ecNumber>
        </recommendedName>
        <alternativeName>
            <fullName evidence="15">Flavokinase</fullName>
        </alternativeName>
    </domain>
    <domain>
        <recommendedName>
            <fullName evidence="15">FMN adenylyltransferase</fullName>
            <ecNumber evidence="15">2.7.7.2</ecNumber>
        </recommendedName>
        <alternativeName>
            <fullName evidence="15">FAD pyrophosphorylase</fullName>
        </alternativeName>
        <alternativeName>
            <fullName evidence="15">FAD synthase</fullName>
        </alternativeName>
    </domain>
</protein>
<comment type="pathway">
    <text evidence="2 15">Cofactor biosynthesis; FAD biosynthesis; FAD from FMN: step 1/1.</text>
</comment>
<evidence type="ECO:0000256" key="11">
    <source>
        <dbReference type="ARBA" id="ARBA00022840"/>
    </source>
</evidence>
<evidence type="ECO:0000256" key="6">
    <source>
        <dbReference type="ARBA" id="ARBA00022679"/>
    </source>
</evidence>
<dbReference type="InterPro" id="IPR015864">
    <property type="entry name" value="FAD_synthase"/>
</dbReference>
<keyword evidence="10 15" id="KW-0274">FAD</keyword>
<evidence type="ECO:0000256" key="12">
    <source>
        <dbReference type="ARBA" id="ARBA00023268"/>
    </source>
</evidence>
<evidence type="ECO:0000256" key="14">
    <source>
        <dbReference type="ARBA" id="ARBA00049494"/>
    </source>
</evidence>
<evidence type="ECO:0000256" key="13">
    <source>
        <dbReference type="ARBA" id="ARBA00047880"/>
    </source>
</evidence>
<dbReference type="FunFam" id="2.40.30.30:FF:000003">
    <property type="entry name" value="Riboflavin biosynthesis protein"/>
    <property type="match status" value="1"/>
</dbReference>
<dbReference type="Proteomes" id="UP000274391">
    <property type="component" value="Unassembled WGS sequence"/>
</dbReference>
<keyword evidence="5 15" id="KW-0288">FMN</keyword>
<dbReference type="RefSeq" id="WP_124968926.1">
    <property type="nucleotide sequence ID" value="NZ_RQVS01000001.1"/>
</dbReference>
<keyword evidence="7 15" id="KW-0548">Nucleotidyltransferase</keyword>
<proteinExistence type="inferred from homology"/>
<comment type="catalytic activity">
    <reaction evidence="14 15">
        <text>FMN + ATP + H(+) = FAD + diphosphate</text>
        <dbReference type="Rhea" id="RHEA:17237"/>
        <dbReference type="ChEBI" id="CHEBI:15378"/>
        <dbReference type="ChEBI" id="CHEBI:30616"/>
        <dbReference type="ChEBI" id="CHEBI:33019"/>
        <dbReference type="ChEBI" id="CHEBI:57692"/>
        <dbReference type="ChEBI" id="CHEBI:58210"/>
        <dbReference type="EC" id="2.7.7.2"/>
    </reaction>
</comment>
<keyword evidence="11 15" id="KW-0067">ATP-binding</keyword>
<dbReference type="EMBL" id="RQVS01000001">
    <property type="protein sequence ID" value="RRJ88739.1"/>
    <property type="molecule type" value="Genomic_DNA"/>
</dbReference>
<dbReference type="EC" id="2.7.7.2" evidence="15"/>
<dbReference type="InterPro" id="IPR002606">
    <property type="entry name" value="Riboflavin_kinase_bac"/>
</dbReference>
<reference evidence="17 18" key="1">
    <citation type="submission" date="2018-11" db="EMBL/GenBank/DDBJ databases">
        <title>YIM 102482-1 draft genome.</title>
        <authorList>
            <person name="Li G."/>
            <person name="Jiang Y."/>
        </authorList>
    </citation>
    <scope>NUCLEOTIDE SEQUENCE [LARGE SCALE GENOMIC DNA]</scope>
    <source>
        <strain evidence="17 18">YIM 102482-1</strain>
    </source>
</reference>
<dbReference type="GO" id="GO:0003919">
    <property type="term" value="F:FMN adenylyltransferase activity"/>
    <property type="evidence" value="ECO:0007669"/>
    <property type="project" value="UniProtKB-UniRule"/>
</dbReference>
<dbReference type="InterPro" id="IPR014729">
    <property type="entry name" value="Rossmann-like_a/b/a_fold"/>
</dbReference>
<comment type="similarity">
    <text evidence="15">Belongs to the ribF family.</text>
</comment>
<evidence type="ECO:0000256" key="5">
    <source>
        <dbReference type="ARBA" id="ARBA00022643"/>
    </source>
</evidence>
<keyword evidence="9 15" id="KW-0418">Kinase</keyword>
<dbReference type="NCBIfam" id="TIGR00125">
    <property type="entry name" value="cyt_tran_rel"/>
    <property type="match status" value="1"/>
</dbReference>
<dbReference type="NCBIfam" id="TIGR00083">
    <property type="entry name" value="ribF"/>
    <property type="match status" value="1"/>
</dbReference>
<dbReference type="UniPathway" id="UPA00276">
    <property type="reaction ID" value="UER00406"/>
</dbReference>
<keyword evidence="18" id="KW-1185">Reference proteome</keyword>
<dbReference type="Pfam" id="PF06574">
    <property type="entry name" value="FAD_syn"/>
    <property type="match status" value="1"/>
</dbReference>
<keyword evidence="12" id="KW-0511">Multifunctional enzyme</keyword>
<dbReference type="InterPro" id="IPR004821">
    <property type="entry name" value="Cyt_trans-like"/>
</dbReference>
<dbReference type="PANTHER" id="PTHR22749">
    <property type="entry name" value="RIBOFLAVIN KINASE/FMN ADENYLYLTRANSFERASE"/>
    <property type="match status" value="1"/>
</dbReference>
<dbReference type="UniPathway" id="UPA00277">
    <property type="reaction ID" value="UER00407"/>
</dbReference>
<evidence type="ECO:0000256" key="8">
    <source>
        <dbReference type="ARBA" id="ARBA00022741"/>
    </source>
</evidence>
<evidence type="ECO:0000256" key="3">
    <source>
        <dbReference type="ARBA" id="ARBA00005201"/>
    </source>
</evidence>
<gene>
    <name evidence="17" type="ORF">EG850_00920</name>
</gene>
<dbReference type="InterPro" id="IPR023468">
    <property type="entry name" value="Riboflavin_kinase"/>
</dbReference>
<dbReference type="GO" id="GO:0005524">
    <property type="term" value="F:ATP binding"/>
    <property type="evidence" value="ECO:0007669"/>
    <property type="project" value="UniProtKB-UniRule"/>
</dbReference>
<dbReference type="FunFam" id="3.40.50.620:FF:000021">
    <property type="entry name" value="Riboflavin biosynthesis protein"/>
    <property type="match status" value="1"/>
</dbReference>
<keyword evidence="4 15" id="KW-0285">Flavoprotein</keyword>
<dbReference type="PIRSF" id="PIRSF004491">
    <property type="entry name" value="FAD_Synth"/>
    <property type="match status" value="1"/>
</dbReference>
<accession>A0A3P3W513</accession>
<name>A0A3P3W513_9MICO</name>
<dbReference type="GO" id="GO:0009398">
    <property type="term" value="P:FMN biosynthetic process"/>
    <property type="evidence" value="ECO:0007669"/>
    <property type="project" value="UniProtKB-UniRule"/>
</dbReference>
<feature type="domain" description="Riboflavin kinase" evidence="16">
    <location>
        <begin position="184"/>
        <end position="310"/>
    </location>
</feature>
<evidence type="ECO:0000313" key="17">
    <source>
        <dbReference type="EMBL" id="RRJ88739.1"/>
    </source>
</evidence>
<dbReference type="SMART" id="SM00904">
    <property type="entry name" value="Flavokinase"/>
    <property type="match status" value="1"/>
</dbReference>
<comment type="pathway">
    <text evidence="3 15">Cofactor biosynthesis; FMN biosynthesis; FMN from riboflavin (ATP route): step 1/1.</text>
</comment>
<evidence type="ECO:0000256" key="7">
    <source>
        <dbReference type="ARBA" id="ARBA00022695"/>
    </source>
</evidence>
<comment type="caution">
    <text evidence="17">The sequence shown here is derived from an EMBL/GenBank/DDBJ whole genome shotgun (WGS) entry which is preliminary data.</text>
</comment>
<dbReference type="Gene3D" id="2.40.30.30">
    <property type="entry name" value="Riboflavin kinase-like"/>
    <property type="match status" value="1"/>
</dbReference>
<dbReference type="EC" id="2.7.1.26" evidence="15"/>
<evidence type="ECO:0000256" key="4">
    <source>
        <dbReference type="ARBA" id="ARBA00022630"/>
    </source>
</evidence>